<name>A0ABS5PTR2_9FIRM</name>
<proteinExistence type="predicted"/>
<evidence type="ECO:0000259" key="2">
    <source>
        <dbReference type="PROSITE" id="PS50937"/>
    </source>
</evidence>
<dbReference type="Gene3D" id="1.10.1660.10">
    <property type="match status" value="1"/>
</dbReference>
<dbReference type="SMART" id="SM00422">
    <property type="entry name" value="HTH_MERR"/>
    <property type="match status" value="1"/>
</dbReference>
<dbReference type="PANTHER" id="PTHR30204">
    <property type="entry name" value="REDOX-CYCLING DRUG-SENSING TRANSCRIPTIONAL ACTIVATOR SOXR"/>
    <property type="match status" value="1"/>
</dbReference>
<dbReference type="InterPro" id="IPR009061">
    <property type="entry name" value="DNA-bd_dom_put_sf"/>
</dbReference>
<comment type="caution">
    <text evidence="3">The sequence shown here is derived from an EMBL/GenBank/DDBJ whole genome shotgun (WGS) entry which is preliminary data.</text>
</comment>
<dbReference type="SUPFAM" id="SSF46955">
    <property type="entry name" value="Putative DNA-binding domain"/>
    <property type="match status" value="1"/>
</dbReference>
<gene>
    <name evidence="3" type="ORF">KHM83_16355</name>
</gene>
<dbReference type="PROSITE" id="PS50937">
    <property type="entry name" value="HTH_MERR_2"/>
    <property type="match status" value="1"/>
</dbReference>
<keyword evidence="4" id="KW-1185">Reference proteome</keyword>
<evidence type="ECO:0000256" key="1">
    <source>
        <dbReference type="ARBA" id="ARBA00023125"/>
    </source>
</evidence>
<dbReference type="PANTHER" id="PTHR30204:SF82">
    <property type="entry name" value="TRANSCRIPTIONAL REGULATOR, MERR FAMILY"/>
    <property type="match status" value="1"/>
</dbReference>
<keyword evidence="1" id="KW-0238">DNA-binding</keyword>
<evidence type="ECO:0000313" key="3">
    <source>
        <dbReference type="EMBL" id="MBS7528262.1"/>
    </source>
</evidence>
<feature type="domain" description="HTH merR-type" evidence="2">
    <location>
        <begin position="6"/>
        <end position="75"/>
    </location>
</feature>
<dbReference type="RefSeq" id="WP_213238123.1">
    <property type="nucleotide sequence ID" value="NZ_JAHBCL010000034.1"/>
</dbReference>
<accession>A0ABS5PTR2</accession>
<sequence>MTEIKKYSISEAAEKVHLTAHTLRYYDKEGLLPFVNRTENGIRCFSESDLETLELINCLKATGMPIKDIKRFMDWCVEGDTKLEERYQLFLERRESVLKQISELLETLERIEHKCWYYKTAVEAGTIDIHKSDRMNRLKQKNG</sequence>
<organism evidence="3 4">
    <name type="scientific">Fusibacter paucivorans</name>
    <dbReference type="NCBI Taxonomy" id="76009"/>
    <lineage>
        <taxon>Bacteria</taxon>
        <taxon>Bacillati</taxon>
        <taxon>Bacillota</taxon>
        <taxon>Clostridia</taxon>
        <taxon>Eubacteriales</taxon>
        <taxon>Eubacteriales Family XII. Incertae Sedis</taxon>
        <taxon>Fusibacter</taxon>
    </lineage>
</organism>
<dbReference type="EMBL" id="JAHBCL010000034">
    <property type="protein sequence ID" value="MBS7528262.1"/>
    <property type="molecule type" value="Genomic_DNA"/>
</dbReference>
<protein>
    <submittedName>
        <fullName evidence="3">MerR family transcriptional regulator</fullName>
    </submittedName>
</protein>
<dbReference type="CDD" id="cd01109">
    <property type="entry name" value="HTH_YyaN"/>
    <property type="match status" value="1"/>
</dbReference>
<evidence type="ECO:0000313" key="4">
    <source>
        <dbReference type="Proteomes" id="UP000746471"/>
    </source>
</evidence>
<dbReference type="InterPro" id="IPR047057">
    <property type="entry name" value="MerR_fam"/>
</dbReference>
<dbReference type="Pfam" id="PF13411">
    <property type="entry name" value="MerR_1"/>
    <property type="match status" value="1"/>
</dbReference>
<reference evidence="3 4" key="1">
    <citation type="submission" date="2021-05" db="EMBL/GenBank/DDBJ databases">
        <title>Fusibacter ferrireducens sp. nov., an anaerobic, sulfur- and Fe-reducing bacterium isolated from the mangrove sediment.</title>
        <authorList>
            <person name="Qiu D."/>
        </authorList>
    </citation>
    <scope>NUCLEOTIDE SEQUENCE [LARGE SCALE GENOMIC DNA]</scope>
    <source>
        <strain evidence="3 4">DSM 12116</strain>
    </source>
</reference>
<dbReference type="InterPro" id="IPR000551">
    <property type="entry name" value="MerR-type_HTH_dom"/>
</dbReference>
<dbReference type="Proteomes" id="UP000746471">
    <property type="component" value="Unassembled WGS sequence"/>
</dbReference>